<dbReference type="Proteomes" id="UP001177260">
    <property type="component" value="Unassembled WGS sequence"/>
</dbReference>
<gene>
    <name evidence="1" type="ORF">N8T08_011114</name>
</gene>
<protein>
    <submittedName>
        <fullName evidence="1">Uncharacterized protein</fullName>
    </submittedName>
</protein>
<accession>A0ACC3AQ91</accession>
<keyword evidence="2" id="KW-1185">Reference proteome</keyword>
<proteinExistence type="predicted"/>
<evidence type="ECO:0000313" key="2">
    <source>
        <dbReference type="Proteomes" id="UP001177260"/>
    </source>
</evidence>
<sequence>MSTESDARDSNQTAPESSQMRWQFIDASNNSRSNLTQVKRHVMQEYMRQKRHVDDNEQDDQKPTKSDQDSRQQTSRRSRKPQFSAKNTSEKAKKGKTKGKKRSESKLQTAQSERNSALRIQASENDDKAVEEVERHYVTKPAVHALKLPYRGATPPAPRLAVPPELLQQYAFNDQSSISELSSGTPPSSAPTSPFNLGLSPKTILSAARTDPFNCLPMDIGLEGQRLFDFYVNEMPACSYGSHFRSHKAHNWYTAVFVPEGMKGPVAFQNTILVHAANTWAWVRNEEETDYTLAHRNRSISMLRDHMAKHPGDISDQAIIACLSAAGLEDFDPRPERKPVSWVHMRAAREMIRARGGPAAFEGTRLGMLINWQDYILSGYETNGPSFFFEHSPLPGRLPEHGQSPDSGASSFFSSPSPSHSIPSISTGSTTRMPGLGFAGAALPQQYFSPADELQHQCDEFIHFLKRCEQLAFQQQGVYSGPVPSMRRAAFQQNSLLFQIIAAPPGVRFTASGNRKQFVARLVVLILLNAGLWDYRYSIQHSETFLQTLQLAVLDSEVDVSGSVEALLQIMLECNDGSVTIGNPLFLATSLGVEGFPDFTQYSATAQTAFGRPWFAGRMLKVAKRLSLDTWLSIHDFLFSCLTLQPMVGWVALSEEVLRREILSAPLTSYIMPALTA</sequence>
<comment type="caution">
    <text evidence="1">The sequence shown here is derived from an EMBL/GenBank/DDBJ whole genome shotgun (WGS) entry which is preliminary data.</text>
</comment>
<organism evidence="1 2">
    <name type="scientific">Aspergillus melleus</name>
    <dbReference type="NCBI Taxonomy" id="138277"/>
    <lineage>
        <taxon>Eukaryota</taxon>
        <taxon>Fungi</taxon>
        <taxon>Dikarya</taxon>
        <taxon>Ascomycota</taxon>
        <taxon>Pezizomycotina</taxon>
        <taxon>Eurotiomycetes</taxon>
        <taxon>Eurotiomycetidae</taxon>
        <taxon>Eurotiales</taxon>
        <taxon>Aspergillaceae</taxon>
        <taxon>Aspergillus</taxon>
        <taxon>Aspergillus subgen. Circumdati</taxon>
    </lineage>
</organism>
<evidence type="ECO:0000313" key="1">
    <source>
        <dbReference type="EMBL" id="KAK1139869.1"/>
    </source>
</evidence>
<name>A0ACC3AQ91_9EURO</name>
<reference evidence="1 2" key="1">
    <citation type="journal article" date="2023" name="ACS Omega">
        <title>Identification of the Neoaspergillic Acid Biosynthesis Gene Cluster by Establishing an In Vitro CRISPR-Ribonucleoprotein Genetic System in Aspergillus melleus.</title>
        <authorList>
            <person name="Yuan B."/>
            <person name="Grau M.F."/>
            <person name="Murata R.M."/>
            <person name="Torok T."/>
            <person name="Venkateswaran K."/>
            <person name="Stajich J.E."/>
            <person name="Wang C.C.C."/>
        </authorList>
    </citation>
    <scope>NUCLEOTIDE SEQUENCE [LARGE SCALE GENOMIC DNA]</scope>
    <source>
        <strain evidence="1 2">IMV 1140</strain>
    </source>
</reference>
<dbReference type="EMBL" id="JAOPJF010000096">
    <property type="protein sequence ID" value="KAK1139869.1"/>
    <property type="molecule type" value="Genomic_DNA"/>
</dbReference>